<evidence type="ECO:0000256" key="1">
    <source>
        <dbReference type="SAM" id="Coils"/>
    </source>
</evidence>
<keyword evidence="1" id="KW-0175">Coiled coil</keyword>
<evidence type="ECO:0000313" key="3">
    <source>
        <dbReference type="Proteomes" id="UP001638015"/>
    </source>
</evidence>
<feature type="coiled-coil region" evidence="1">
    <location>
        <begin position="25"/>
        <end position="93"/>
    </location>
</feature>
<comment type="caution">
    <text evidence="2">The sequence shown here is derived from an EMBL/GenBank/DDBJ whole genome shotgun (WGS) entry which is preliminary data.</text>
</comment>
<dbReference type="EMBL" id="JBGMEH010000006">
    <property type="protein sequence ID" value="MFO3716116.1"/>
    <property type="molecule type" value="Genomic_DNA"/>
</dbReference>
<dbReference type="Pfam" id="PF06810">
    <property type="entry name" value="Phage_scaffold"/>
    <property type="match status" value="1"/>
</dbReference>
<keyword evidence="3" id="KW-1185">Reference proteome</keyword>
<gene>
    <name evidence="2" type="ORF">ACCQ40_04860</name>
</gene>
<name>A0ABW9MWA4_9FIRM</name>
<sequence length="189" mass="21510">MKTEELKELGLSDEQISGVFKLRGLEVEQSNAIKQALEAEQAENKALRNQIETANNQIKEFKDLDIDSIRKTAEDYQNKFEESENKRQREIEDMSLSHAVDLGLIKAGAKNTKATRALLDYEALKQSKNIDSDLENQINNLKESDSYLFKSEEQEAKQSIAKGNSITDKKDVSEMTYFEMLEANKKGLL</sequence>
<reference evidence="2 3" key="1">
    <citation type="journal article" date="2025" name="Anaerobe">
        <title>Description of Anaerococcus kampingiae sp. nov., Anaerococcus groningensis sp. nov., Anaerococcus martiniensis sp. nov., and Anaerococcus cruorum sp. nov., isolated from human clinical specimens.</title>
        <authorList>
            <person name="Boiten K.E."/>
            <person name="Meijer J."/>
            <person name="van Wezel E.M."/>
            <person name="Veloo A.C.M."/>
        </authorList>
    </citation>
    <scope>NUCLEOTIDE SEQUENCE [LARGE SCALE GENOMIC DNA]</scope>
    <source>
        <strain evidence="2 3">ENR1039</strain>
    </source>
</reference>
<proteinExistence type="predicted"/>
<organism evidence="2 3">
    <name type="scientific">Anaerococcus cruorum</name>
    <dbReference type="NCBI Taxonomy" id="3115617"/>
    <lineage>
        <taxon>Bacteria</taxon>
        <taxon>Bacillati</taxon>
        <taxon>Bacillota</taxon>
        <taxon>Tissierellia</taxon>
        <taxon>Tissierellales</taxon>
        <taxon>Peptoniphilaceae</taxon>
        <taxon>Anaerococcus</taxon>
    </lineage>
</organism>
<dbReference type="Proteomes" id="UP001638015">
    <property type="component" value="Unassembled WGS sequence"/>
</dbReference>
<dbReference type="InterPro" id="IPR009636">
    <property type="entry name" value="SCAF"/>
</dbReference>
<accession>A0ABW9MWA4</accession>
<evidence type="ECO:0000313" key="2">
    <source>
        <dbReference type="EMBL" id="MFO3716116.1"/>
    </source>
</evidence>
<dbReference type="RefSeq" id="WP_410032850.1">
    <property type="nucleotide sequence ID" value="NZ_JBGMEH010000006.1"/>
</dbReference>
<protein>
    <submittedName>
        <fullName evidence="2">Phage scaffolding protein</fullName>
    </submittedName>
</protein>